<dbReference type="GO" id="GO:0015109">
    <property type="term" value="F:chromate transmembrane transporter activity"/>
    <property type="evidence" value="ECO:0007669"/>
    <property type="project" value="InterPro"/>
</dbReference>
<dbReference type="Proteomes" id="UP000249099">
    <property type="component" value="Unassembled WGS sequence"/>
</dbReference>
<feature type="transmembrane region" description="Helical" evidence="7">
    <location>
        <begin position="7"/>
        <end position="28"/>
    </location>
</feature>
<dbReference type="RefSeq" id="WP_112789921.1">
    <property type="nucleotide sequence ID" value="NZ_NAQV01000009.1"/>
</dbReference>
<dbReference type="InterPro" id="IPR003370">
    <property type="entry name" value="Chromate_transpt"/>
</dbReference>
<evidence type="ECO:0000256" key="4">
    <source>
        <dbReference type="ARBA" id="ARBA00022692"/>
    </source>
</evidence>
<organism evidence="8 9">
    <name type="scientific">Dolosigranulum pigrum</name>
    <dbReference type="NCBI Taxonomy" id="29394"/>
    <lineage>
        <taxon>Bacteria</taxon>
        <taxon>Bacillati</taxon>
        <taxon>Bacillota</taxon>
        <taxon>Bacilli</taxon>
        <taxon>Lactobacillales</taxon>
        <taxon>Carnobacteriaceae</taxon>
        <taxon>Dolosigranulum</taxon>
    </lineage>
</organism>
<feature type="transmembrane region" description="Helical" evidence="7">
    <location>
        <begin position="117"/>
        <end position="135"/>
    </location>
</feature>
<comment type="subcellular location">
    <subcellularLocation>
        <location evidence="1">Cell membrane</location>
        <topology evidence="1">Multi-pass membrane protein</topology>
    </subcellularLocation>
</comment>
<dbReference type="InterPro" id="IPR052518">
    <property type="entry name" value="CHR_Transporter"/>
</dbReference>
<name>A0A328KMZ8_9LACT</name>
<dbReference type="Pfam" id="PF02417">
    <property type="entry name" value="Chromate_transp"/>
    <property type="match status" value="1"/>
</dbReference>
<reference evidence="8 9" key="1">
    <citation type="submission" date="2017-03" db="EMBL/GenBank/DDBJ databases">
        <title>wgs assembly of Dolosigranulum pigrum KPL CDC strains.</title>
        <authorList>
            <person name="Brugger S.D."/>
            <person name="Pettigrew M."/>
            <person name="Kong Y."/>
            <person name="Lemon K.P."/>
        </authorList>
    </citation>
    <scope>NUCLEOTIDE SEQUENCE [LARGE SCALE GENOMIC DNA]</scope>
    <source>
        <strain evidence="8 9">KPL1931_CDC4294-98</strain>
    </source>
</reference>
<accession>A0A328KMZ8</accession>
<evidence type="ECO:0000313" key="8">
    <source>
        <dbReference type="EMBL" id="RAN64102.1"/>
    </source>
</evidence>
<evidence type="ECO:0000256" key="3">
    <source>
        <dbReference type="ARBA" id="ARBA00022475"/>
    </source>
</evidence>
<evidence type="ECO:0000256" key="1">
    <source>
        <dbReference type="ARBA" id="ARBA00004651"/>
    </source>
</evidence>
<keyword evidence="6 7" id="KW-0472">Membrane</keyword>
<feature type="transmembrane region" description="Helical" evidence="7">
    <location>
        <begin position="70"/>
        <end position="97"/>
    </location>
</feature>
<comment type="caution">
    <text evidence="8">The sequence shown here is derived from an EMBL/GenBank/DDBJ whole genome shotgun (WGS) entry which is preliminary data.</text>
</comment>
<proteinExistence type="inferred from homology"/>
<sequence length="188" mass="20337">MIYLELLLTFMLVGALGFGGGYAVLPLIEEQLVVNHGWLTTQEFIDILTLSEMTPGPIAVNAATFSGNRIAGVFGGIVATIGVVLPSFVIVILIAYLYFKFRQLRLFQGVVEGLRPAVVALIASAGLTIFLNALFQTTDQPLLTLSNINLVNVLLFAIGFTGIRKYQLPPIKIILLCGGLGMMIYSFI</sequence>
<feature type="transmembrane region" description="Helical" evidence="7">
    <location>
        <begin position="141"/>
        <end position="163"/>
    </location>
</feature>
<gene>
    <name evidence="8" type="ORF">B8A44_03275</name>
</gene>
<protein>
    <submittedName>
        <fullName evidence="8">Chromate transporter</fullName>
    </submittedName>
</protein>
<evidence type="ECO:0000256" key="5">
    <source>
        <dbReference type="ARBA" id="ARBA00022989"/>
    </source>
</evidence>
<evidence type="ECO:0000256" key="2">
    <source>
        <dbReference type="ARBA" id="ARBA00005262"/>
    </source>
</evidence>
<feature type="transmembrane region" description="Helical" evidence="7">
    <location>
        <begin position="170"/>
        <end position="187"/>
    </location>
</feature>
<dbReference type="AlphaFoldDB" id="A0A328KMZ8"/>
<comment type="similarity">
    <text evidence="2">Belongs to the chromate ion transporter (CHR) (TC 2.A.51) family.</text>
</comment>
<keyword evidence="3" id="KW-1003">Cell membrane</keyword>
<dbReference type="PANTHER" id="PTHR43663:SF1">
    <property type="entry name" value="CHROMATE TRANSPORTER"/>
    <property type="match status" value="1"/>
</dbReference>
<dbReference type="PANTHER" id="PTHR43663">
    <property type="entry name" value="CHROMATE TRANSPORT PROTEIN-RELATED"/>
    <property type="match status" value="1"/>
</dbReference>
<evidence type="ECO:0000256" key="6">
    <source>
        <dbReference type="ARBA" id="ARBA00023136"/>
    </source>
</evidence>
<dbReference type="GO" id="GO:0005886">
    <property type="term" value="C:plasma membrane"/>
    <property type="evidence" value="ECO:0007669"/>
    <property type="project" value="UniProtKB-SubCell"/>
</dbReference>
<keyword evidence="4 7" id="KW-0812">Transmembrane</keyword>
<evidence type="ECO:0000313" key="9">
    <source>
        <dbReference type="Proteomes" id="UP000249099"/>
    </source>
</evidence>
<keyword evidence="5 7" id="KW-1133">Transmembrane helix</keyword>
<dbReference type="EMBL" id="NAQV01000009">
    <property type="protein sequence ID" value="RAN64102.1"/>
    <property type="molecule type" value="Genomic_DNA"/>
</dbReference>
<evidence type="ECO:0000256" key="7">
    <source>
        <dbReference type="SAM" id="Phobius"/>
    </source>
</evidence>